<evidence type="ECO:0000313" key="3">
    <source>
        <dbReference type="EMBL" id="MCD2493715.1"/>
    </source>
</evidence>
<proteinExistence type="predicted"/>
<dbReference type="RefSeq" id="WP_231063558.1">
    <property type="nucleotide sequence ID" value="NZ_JAJNOR010000011.1"/>
</dbReference>
<accession>A0AAP2RKW1</accession>
<dbReference type="Proteomes" id="UP001299265">
    <property type="component" value="Unassembled WGS sequence"/>
</dbReference>
<dbReference type="AlphaFoldDB" id="A0AAP2RKW1"/>
<name>A0AAP2RKW1_9FIRM</name>
<organism evidence="3 4">
    <name type="scientific">Lientehia hominis</name>
    <dbReference type="NCBI Taxonomy" id="2897778"/>
    <lineage>
        <taxon>Bacteria</taxon>
        <taxon>Bacillati</taxon>
        <taxon>Bacillota</taxon>
        <taxon>Clostridia</taxon>
        <taxon>Lachnospirales</taxon>
        <taxon>Lachnospiraceae</taxon>
        <taxon>Lientehia</taxon>
    </lineage>
</organism>
<comment type="caution">
    <text evidence="3">The sequence shown here is derived from an EMBL/GenBank/DDBJ whole genome shotgun (WGS) entry which is preliminary data.</text>
</comment>
<sequence>MDKIRVTTEIKPKYLFRFQVYHTYFGLTGILLVLLSVMALVDLIGNFGSMAVWAKIFCIFILIWGLVLNPLNLYYKSKKQAATTELFQHPIDVEISKDGLGIFQGDKGGLVEWKDITKIVVLKNVVLFYMGKVRAHLLPLDQNPEQADDIVELIRKSAKGRRVIVHRRKRRKRKGA</sequence>
<keyword evidence="1" id="KW-0472">Membrane</keyword>
<feature type="transmembrane region" description="Helical" evidence="1">
    <location>
        <begin position="21"/>
        <end position="44"/>
    </location>
</feature>
<evidence type="ECO:0000256" key="1">
    <source>
        <dbReference type="SAM" id="Phobius"/>
    </source>
</evidence>
<evidence type="ECO:0000259" key="2">
    <source>
        <dbReference type="Pfam" id="PF14317"/>
    </source>
</evidence>
<keyword evidence="4" id="KW-1185">Reference proteome</keyword>
<keyword evidence="1" id="KW-0812">Transmembrane</keyword>
<feature type="domain" description="YcxB-like C-terminal" evidence="2">
    <location>
        <begin position="96"/>
        <end position="153"/>
    </location>
</feature>
<gene>
    <name evidence="3" type="ORF">LQE92_13985</name>
</gene>
<protein>
    <submittedName>
        <fullName evidence="3">YcxB family protein</fullName>
    </submittedName>
</protein>
<dbReference type="Pfam" id="PF14317">
    <property type="entry name" value="YcxB"/>
    <property type="match status" value="1"/>
</dbReference>
<reference evidence="3 4" key="1">
    <citation type="submission" date="2021-11" db="EMBL/GenBank/DDBJ databases">
        <title>Lacrimispora sp. nov. NSJ-141 isolated from human feces.</title>
        <authorList>
            <person name="Abdugheni R."/>
        </authorList>
    </citation>
    <scope>NUCLEOTIDE SEQUENCE [LARGE SCALE GENOMIC DNA]</scope>
    <source>
        <strain evidence="3 4">NSJ-141</strain>
    </source>
</reference>
<feature type="transmembrane region" description="Helical" evidence="1">
    <location>
        <begin position="50"/>
        <end position="71"/>
    </location>
</feature>
<dbReference type="InterPro" id="IPR025588">
    <property type="entry name" value="YcxB-like_C"/>
</dbReference>
<dbReference type="EMBL" id="JAJNOR010000011">
    <property type="protein sequence ID" value="MCD2493715.1"/>
    <property type="molecule type" value="Genomic_DNA"/>
</dbReference>
<keyword evidence="1" id="KW-1133">Transmembrane helix</keyword>
<evidence type="ECO:0000313" key="4">
    <source>
        <dbReference type="Proteomes" id="UP001299265"/>
    </source>
</evidence>